<dbReference type="PANTHER" id="PTHR35450">
    <property type="entry name" value="REVERSE TRANSCRIPTASE DOMAIN-CONTAINING PROTEIN"/>
    <property type="match status" value="1"/>
</dbReference>
<name>A0A6P7U5J9_9MOLL</name>
<sequence>MDLSTEDNERETNNNVDRVVRGQLGTQESDIPPPNSVSQPDCPANLLTLRAIIDQVTQVDMIKWANEVVNVSRARFKRIPRGGWPMITQAFNEKFLTSKSVANVKSLAKMTGTKSNSQMDQEKNHKTEISNFRDCSIEFSYQIEQVKSISRKKRKPTKKVPYQLLKIEILSGINAVINEYIKTNPPVNLNDITDIVYAAQLTYQSLTKYSPKNNNWKGIMEAKLIKLKEQYEQTNTLIDQKGSLKFDNATRDTLSEYGYRKAKKGELGRISACIGDEIKIVEKKLRLHDARKEFRKQNWFFELNRRCFYRSLNDERKSAEFMFNNSECLTYWEKIWSRNEKSDNVLHINKRVTWAEDTFAEFSKESILETIKQLPNWRASGCDGVYNFFLKRMTLIHDHLCEELVKIIHGEYIPDEWFYTGITYLIPKKDICQGPEDLRPITCMSNLYKLATKCVNRKLGDYIEAYNLIADNQLGTRRMCQGAKKQAILNRCIHKQNGNNLFSTWIDVKKAFDSVDHDFLFQVLENSGLPSWIVNFVKNLVTKWRIKLILNHNEIGEVKLERGILQGDSLSPQIFALVMDPLSRILNAKYPKVMIDNQDQGCITYTTNHLLFMDDLKIFSQKEDTMMNMMNEVNNFFEAAGLEKNVEKSATNLADLGSEAKLLDGMEGYRYLGVLEDRRSDVLKSEVLKALFGELKKRIDNLSKTKLNSCRLFKAINEHALSLYNYYIGLVDIEPLEFEQIDKNVRSILVHHRIHLKPANKERLYFPRDQFGRGLVSITHKSERILFQFLRDLEKKSRYCIRKGGILRVINSKRTHLATIAEYLKRKYNIQDIGSLDLNMLRELQKNSLIEQIMKKPLHAILFDCLNDSNVDVAESSHWLSHGNNSPRSEALLCFIQDRNLFFDNVGAICSHCNSSKKTVDHLATRCGRMLNSDYLRRHNEVVKCVHLHLCKEYGIKKSKKLKTHSVQSVVANNSVEIRVDTTINTDTKVENNKPDIFVLDKMRNTIMLIEIGITSQKKLKQVEVEKLHKYDLLASELGLIHKAKVTIVPLVLTWDGVVSKYYKHHCDTIGLEELTRAYIQSVVIRKTLESMRVEHKFGMIPPEECQTTRFTNGTTEETLPTPNSAIICQIIDDVIRKLSVDKKNFYLLISDAASYMVSSGKILKQLYSNLFHVTCVAHLLHNCAFRIKSHYPVIDKLISCVKALVVKNNSRRQLFTEIGYPPELIVTRWGSWLNAADYYAKNLTQIINTCNGIEEESLLIQRAKESVMNEFLHTNLEDISREYHLLTDILMKIESNKFTI</sequence>
<dbReference type="InterPro" id="IPR012337">
    <property type="entry name" value="RNaseH-like_sf"/>
</dbReference>
<dbReference type="Pfam" id="PF00078">
    <property type="entry name" value="RVT_1"/>
    <property type="match status" value="1"/>
</dbReference>
<dbReference type="RefSeq" id="XP_029656787.1">
    <property type="nucleotide sequence ID" value="XM_029800927.1"/>
</dbReference>
<dbReference type="Gene3D" id="1.10.10.2210">
    <property type="match status" value="1"/>
</dbReference>
<dbReference type="Gene3D" id="3.30.70.2630">
    <property type="match status" value="1"/>
</dbReference>
<proteinExistence type="predicted"/>
<organism evidence="3 4">
    <name type="scientific">Octopus sinensis</name>
    <name type="common">East Asian common octopus</name>
    <dbReference type="NCBI Taxonomy" id="2607531"/>
    <lineage>
        <taxon>Eukaryota</taxon>
        <taxon>Metazoa</taxon>
        <taxon>Spiralia</taxon>
        <taxon>Lophotrochozoa</taxon>
        <taxon>Mollusca</taxon>
        <taxon>Cephalopoda</taxon>
        <taxon>Coleoidea</taxon>
        <taxon>Octopodiformes</taxon>
        <taxon>Octopoda</taxon>
        <taxon>Incirrata</taxon>
        <taxon>Octopodidae</taxon>
        <taxon>Octopus</taxon>
    </lineage>
</organism>
<accession>A0A6P7U5J9</accession>
<keyword evidence="3" id="KW-1185">Reference proteome</keyword>
<dbReference type="PROSITE" id="PS50878">
    <property type="entry name" value="RT_POL"/>
    <property type="match status" value="1"/>
</dbReference>
<evidence type="ECO:0000256" key="1">
    <source>
        <dbReference type="SAM" id="MobiDB-lite"/>
    </source>
</evidence>
<dbReference type="Proteomes" id="UP000515154">
    <property type="component" value="Unplaced"/>
</dbReference>
<dbReference type="InterPro" id="IPR000477">
    <property type="entry name" value="RT_dom"/>
</dbReference>
<feature type="domain" description="Reverse transcriptase" evidence="2">
    <location>
        <begin position="407"/>
        <end position="676"/>
    </location>
</feature>
<evidence type="ECO:0000313" key="4">
    <source>
        <dbReference type="RefSeq" id="XP_029656787.1"/>
    </source>
</evidence>
<feature type="region of interest" description="Disordered" evidence="1">
    <location>
        <begin position="1"/>
        <end position="38"/>
    </location>
</feature>
<gene>
    <name evidence="4" type="primary">LOC115230800</name>
</gene>
<dbReference type="InterPro" id="IPR043502">
    <property type="entry name" value="DNA/RNA_pol_sf"/>
</dbReference>
<evidence type="ECO:0000313" key="3">
    <source>
        <dbReference type="Proteomes" id="UP000515154"/>
    </source>
</evidence>
<dbReference type="SUPFAM" id="SSF53098">
    <property type="entry name" value="Ribonuclease H-like"/>
    <property type="match status" value="1"/>
</dbReference>
<reference evidence="4" key="1">
    <citation type="submission" date="2025-08" db="UniProtKB">
        <authorList>
            <consortium name="RefSeq"/>
        </authorList>
    </citation>
    <scope>IDENTIFICATION</scope>
</reference>
<dbReference type="Gene3D" id="3.10.10.20">
    <property type="match status" value="1"/>
</dbReference>
<evidence type="ECO:0000259" key="2">
    <source>
        <dbReference type="PROSITE" id="PS50878"/>
    </source>
</evidence>
<dbReference type="CDD" id="cd01650">
    <property type="entry name" value="RT_nLTR_like"/>
    <property type="match status" value="1"/>
</dbReference>
<dbReference type="SUPFAM" id="SSF56672">
    <property type="entry name" value="DNA/RNA polymerases"/>
    <property type="match status" value="1"/>
</dbReference>
<dbReference type="PANTHER" id="PTHR35450:SF2">
    <property type="entry name" value="REVERSE TRANSCRIPTASE DOMAIN-CONTAINING PROTEIN"/>
    <property type="match status" value="1"/>
</dbReference>
<protein>
    <submittedName>
        <fullName evidence="4">Uncharacterized protein LOC115230800</fullName>
    </submittedName>
</protein>
<dbReference type="KEGG" id="osn:115230800"/>